<dbReference type="EC" id="2.7.7.65" evidence="3"/>
<dbReference type="CDD" id="cd01949">
    <property type="entry name" value="GGDEF"/>
    <property type="match status" value="1"/>
</dbReference>
<keyword evidence="12" id="KW-1185">Reference proteome</keyword>
<evidence type="ECO:0000256" key="6">
    <source>
        <dbReference type="SAM" id="Phobius"/>
    </source>
</evidence>
<dbReference type="PANTHER" id="PTHR45138">
    <property type="entry name" value="REGULATORY COMPONENTS OF SENSORY TRANSDUCTION SYSTEM"/>
    <property type="match status" value="1"/>
</dbReference>
<feature type="transmembrane region" description="Helical" evidence="6">
    <location>
        <begin position="6"/>
        <end position="28"/>
    </location>
</feature>
<accession>A0A2T7ARI7</accession>
<dbReference type="Gene3D" id="6.10.340.10">
    <property type="match status" value="1"/>
</dbReference>
<dbReference type="EMBL" id="MSAE01000027">
    <property type="protein sequence ID" value="PUX12950.1"/>
    <property type="molecule type" value="Genomic_DNA"/>
</dbReference>
<comment type="pathway">
    <text evidence="2">Purine metabolism; 3',5'-cyclic di-GMP biosynthesis.</text>
</comment>
<feature type="domain" description="GGDEF" evidence="8">
    <location>
        <begin position="457"/>
        <end position="590"/>
    </location>
</feature>
<dbReference type="Proteomes" id="UP000469927">
    <property type="component" value="Unassembled WGS sequence"/>
</dbReference>
<comment type="caution">
    <text evidence="10">The sequence shown here is derived from an EMBL/GenBank/DDBJ whole genome shotgun (WGS) entry which is preliminary data.</text>
</comment>
<evidence type="ECO:0000313" key="11">
    <source>
        <dbReference type="Proteomes" id="UP000244378"/>
    </source>
</evidence>
<dbReference type="SMART" id="SM00267">
    <property type="entry name" value="GGDEF"/>
    <property type="match status" value="1"/>
</dbReference>
<dbReference type="Gene3D" id="3.30.450.40">
    <property type="match status" value="1"/>
</dbReference>
<dbReference type="SUPFAM" id="SSF55073">
    <property type="entry name" value="Nucleotide cyclase"/>
    <property type="match status" value="1"/>
</dbReference>
<dbReference type="PROSITE" id="PS50887">
    <property type="entry name" value="GGDEF"/>
    <property type="match status" value="1"/>
</dbReference>
<reference evidence="10 11" key="1">
    <citation type="submission" date="2016-12" db="EMBL/GenBank/DDBJ databases">
        <title>Analysis of the Molecular Diversity Among Cronobacter Species Isolated from Filth Flies Using a Pan Genomic DNA Microarray.</title>
        <authorList>
            <person name="Pava-Ripoll M."/>
            <person name="Tall B."/>
            <person name="Farber J."/>
            <person name="Fanning S."/>
            <person name="Lehner A."/>
            <person name="Stephan R."/>
            <person name="Pagotto F."/>
            <person name="Iverson C."/>
            <person name="Ziobro G."/>
            <person name="Miller A."/>
            <person name="Pearson R."/>
            <person name="Yan Q."/>
            <person name="Kim M."/>
            <person name="Jeong S."/>
            <person name="Park J."/>
            <person name="Jun S."/>
            <person name="Choi H."/>
            <person name="Chung T."/>
            <person name="Yoo Y."/>
            <person name="Park E."/>
            <person name="Hwang S."/>
            <person name="Lee B."/>
            <person name="Sathyamoorthy V."/>
            <person name="Carter L."/>
            <person name="Mammel M."/>
            <person name="Jackson S."/>
            <person name="Kothary M."/>
            <person name="Patel I."/>
            <person name="Grim C."/>
            <person name="Gopinath G."/>
            <person name="Gangiredla J."/>
            <person name="Chase H."/>
        </authorList>
    </citation>
    <scope>NUCLEOTIDE SEQUENCE [LARGE SCALE GENOMIC DNA]</scope>
    <source>
        <strain evidence="10 11">MOD1-Md1s</strain>
    </source>
</reference>
<keyword evidence="6" id="KW-0472">Membrane</keyword>
<dbReference type="Pfam" id="PF00990">
    <property type="entry name" value="GGDEF"/>
    <property type="match status" value="1"/>
</dbReference>
<comment type="cofactor">
    <cofactor evidence="1">
        <name>Mg(2+)</name>
        <dbReference type="ChEBI" id="CHEBI:18420"/>
    </cofactor>
</comment>
<dbReference type="OrthoDB" id="9803824at2"/>
<evidence type="ECO:0000259" key="7">
    <source>
        <dbReference type="PROSITE" id="PS50885"/>
    </source>
</evidence>
<keyword evidence="6" id="KW-0812">Transmembrane</keyword>
<dbReference type="InterPro" id="IPR000160">
    <property type="entry name" value="GGDEF_dom"/>
</dbReference>
<dbReference type="GO" id="GO:0016020">
    <property type="term" value="C:membrane"/>
    <property type="evidence" value="ECO:0007669"/>
    <property type="project" value="InterPro"/>
</dbReference>
<dbReference type="SUPFAM" id="SSF55781">
    <property type="entry name" value="GAF domain-like"/>
    <property type="match status" value="1"/>
</dbReference>
<dbReference type="Proteomes" id="UP000244378">
    <property type="component" value="Unassembled WGS sequence"/>
</dbReference>
<organism evidence="10 11">
    <name type="scientific">Cronobacter muytjensii</name>
    <dbReference type="NCBI Taxonomy" id="413501"/>
    <lineage>
        <taxon>Bacteria</taxon>
        <taxon>Pseudomonadati</taxon>
        <taxon>Pseudomonadota</taxon>
        <taxon>Gammaproteobacteria</taxon>
        <taxon>Enterobacterales</taxon>
        <taxon>Enterobacteriaceae</taxon>
        <taxon>Cronobacter</taxon>
    </lineage>
</organism>
<dbReference type="InterPro" id="IPR050469">
    <property type="entry name" value="Diguanylate_Cyclase"/>
</dbReference>
<evidence type="ECO:0000256" key="5">
    <source>
        <dbReference type="ARBA" id="ARBA00034247"/>
    </source>
</evidence>
<dbReference type="PROSITE" id="PS50885">
    <property type="entry name" value="HAMP"/>
    <property type="match status" value="1"/>
</dbReference>
<keyword evidence="6" id="KW-1133">Transmembrane helix</keyword>
<dbReference type="RefSeq" id="WP_075193508.1">
    <property type="nucleotide sequence ID" value="NZ_CP187979.1"/>
</dbReference>
<dbReference type="InterPro" id="IPR029016">
    <property type="entry name" value="GAF-like_dom_sf"/>
</dbReference>
<dbReference type="InterPro" id="IPR043128">
    <property type="entry name" value="Rev_trsase/Diguanyl_cyclase"/>
</dbReference>
<evidence type="ECO:0000256" key="2">
    <source>
        <dbReference type="ARBA" id="ARBA00004665"/>
    </source>
</evidence>
<evidence type="ECO:0000259" key="8">
    <source>
        <dbReference type="PROSITE" id="PS50887"/>
    </source>
</evidence>
<dbReference type="Gene3D" id="3.30.70.270">
    <property type="match status" value="1"/>
</dbReference>
<dbReference type="SMART" id="SM00304">
    <property type="entry name" value="HAMP"/>
    <property type="match status" value="1"/>
</dbReference>
<dbReference type="InterPro" id="IPR003660">
    <property type="entry name" value="HAMP_dom"/>
</dbReference>
<dbReference type="SUPFAM" id="SSF158472">
    <property type="entry name" value="HAMP domain-like"/>
    <property type="match status" value="1"/>
</dbReference>
<proteinExistence type="predicted"/>
<dbReference type="FunFam" id="3.30.70.270:FF:000001">
    <property type="entry name" value="Diguanylate cyclase domain protein"/>
    <property type="match status" value="1"/>
</dbReference>
<comment type="catalytic activity">
    <reaction evidence="5">
        <text>2 GTP = 3',3'-c-di-GMP + 2 diphosphate</text>
        <dbReference type="Rhea" id="RHEA:24898"/>
        <dbReference type="ChEBI" id="CHEBI:33019"/>
        <dbReference type="ChEBI" id="CHEBI:37565"/>
        <dbReference type="ChEBI" id="CHEBI:58805"/>
        <dbReference type="EC" id="2.7.7.65"/>
    </reaction>
</comment>
<reference evidence="9 12" key="2">
    <citation type="submission" date="2019-08" db="EMBL/GenBank/DDBJ databases">
        <title>Prevalence, distribution, and phylogeny of type two toxin-antitoxin genes possessed by Cronobacter species where C. sakazakii homologs follow sequence type lineages.</title>
        <authorList>
            <person name="Finkelstein S."/>
            <person name="Negrete F."/>
            <person name="Jang H."/>
            <person name="Gopinath G.R."/>
            <person name="Tall B.D."/>
        </authorList>
    </citation>
    <scope>NUCLEOTIDE SEQUENCE [LARGE SCALE GENOMIC DNA]</scope>
    <source>
        <strain evidence="9 12">MOD1_GK1257</strain>
    </source>
</reference>
<keyword evidence="4" id="KW-0547">Nucleotide-binding</keyword>
<evidence type="ECO:0000256" key="1">
    <source>
        <dbReference type="ARBA" id="ARBA00001946"/>
    </source>
</evidence>
<dbReference type="GO" id="GO:0007165">
    <property type="term" value="P:signal transduction"/>
    <property type="evidence" value="ECO:0007669"/>
    <property type="project" value="InterPro"/>
</dbReference>
<evidence type="ECO:0000313" key="9">
    <source>
        <dbReference type="EMBL" id="KAB0884556.1"/>
    </source>
</evidence>
<feature type="transmembrane region" description="Helical" evidence="6">
    <location>
        <begin position="188"/>
        <end position="205"/>
    </location>
</feature>
<dbReference type="Pfam" id="PF00672">
    <property type="entry name" value="HAMP"/>
    <property type="match status" value="1"/>
</dbReference>
<sequence length="595" mass="66166">MRIATITNFAYGATVALTLASGVVLMMASGADKEERAAVRQSAVFDRLTEEIEKEVYSLTEIARLYAVTRQPEDLQAWKDKLATATRDENQLASLQDVGATLEEIEHLRQGLAQARELEDEQQEAMQAIASGDSQRGIHLLFSADYEHQLNQVDFQFAHFRSLLDQRTRATIQAATDASMRLRTLSEIMVALTALLFLFVLGFVLKRRILQPVVKLSDVVNRLATQDYAVEAPLLQQVDEIGDMAQAVHIFRENGLARQRLEQERDADWAIRRLLSRMTQRLQGSETRNDIIELTRLFAPQIAPGLAGRLYVLDAHESLMTCVARWLDVSGGDAAFTPDECWALRRGQMHSPGRDLVDIPCKHLSTFAAPKAICVPLIAQNETIGLLSFEKINEEIEPPYVYLELMAETLALALANQKLRDELIEKAMYDSLTGMRNRYHLEDALHACISQAEASGSPVSCLMIDIDHFKTLNDQYGHDAGDTALKEVARVIRATLSDTAQAFRYGGEEFLVLLPGMGEAQAHALATRILTQVSGLSLRYNGAEIGTVSVSIGLATWPDHARRDNLVKNADIALYLAKEMGRSRIVVANRLKPNA</sequence>
<evidence type="ECO:0000256" key="3">
    <source>
        <dbReference type="ARBA" id="ARBA00012528"/>
    </source>
</evidence>
<dbReference type="GO" id="GO:0005525">
    <property type="term" value="F:GTP binding"/>
    <property type="evidence" value="ECO:0007669"/>
    <property type="project" value="UniProtKB-KW"/>
</dbReference>
<dbReference type="PANTHER" id="PTHR45138:SF9">
    <property type="entry name" value="DIGUANYLATE CYCLASE DGCM-RELATED"/>
    <property type="match status" value="1"/>
</dbReference>
<protein>
    <recommendedName>
        <fullName evidence="3">diguanylate cyclase</fullName>
        <ecNumber evidence="3">2.7.7.65</ecNumber>
    </recommendedName>
</protein>
<dbReference type="NCBIfam" id="TIGR00254">
    <property type="entry name" value="GGDEF"/>
    <property type="match status" value="1"/>
</dbReference>
<dbReference type="AlphaFoldDB" id="A0A2T7ARI7"/>
<dbReference type="GO" id="GO:0052621">
    <property type="term" value="F:diguanylate cyclase activity"/>
    <property type="evidence" value="ECO:0007669"/>
    <property type="project" value="UniProtKB-EC"/>
</dbReference>
<dbReference type="InterPro" id="IPR029787">
    <property type="entry name" value="Nucleotide_cyclase"/>
</dbReference>
<evidence type="ECO:0000313" key="10">
    <source>
        <dbReference type="EMBL" id="PUX12950.1"/>
    </source>
</evidence>
<name>A0A2T7ARI7_9ENTR</name>
<evidence type="ECO:0000313" key="12">
    <source>
        <dbReference type="Proteomes" id="UP000469927"/>
    </source>
</evidence>
<dbReference type="EMBL" id="WAGD01000011">
    <property type="protein sequence ID" value="KAB0884556.1"/>
    <property type="molecule type" value="Genomic_DNA"/>
</dbReference>
<feature type="domain" description="HAMP" evidence="7">
    <location>
        <begin position="207"/>
        <end position="260"/>
    </location>
</feature>
<gene>
    <name evidence="10" type="ORF">AUN14_14170</name>
    <name evidence="9" type="ORF">FZI19_04580</name>
</gene>
<keyword evidence="4" id="KW-0342">GTP-binding</keyword>
<evidence type="ECO:0000256" key="4">
    <source>
        <dbReference type="ARBA" id="ARBA00023134"/>
    </source>
</evidence>